<keyword evidence="9" id="KW-0100">Branched-chain amino acid biosynthesis</keyword>
<comment type="caution">
    <text evidence="13">The sequence shown here is derived from an EMBL/GenBank/DDBJ whole genome shotgun (WGS) entry which is preliminary data.</text>
</comment>
<protein>
    <recommendedName>
        <fullName evidence="5">(R)-citramalate synthase</fullName>
        <ecNumber evidence="4">2.3.3.13</ecNumber>
        <ecNumber evidence="10">2.3.3.21</ecNumber>
    </recommendedName>
</protein>
<dbReference type="InterPro" id="IPR013709">
    <property type="entry name" value="2-isopropylmalate_synth_dimer"/>
</dbReference>
<accession>A0A8T2TPJ2</accession>
<dbReference type="Pfam" id="PF00682">
    <property type="entry name" value="HMGL-like"/>
    <property type="match status" value="1"/>
</dbReference>
<organism evidence="13 14">
    <name type="scientific">Ceratopteris richardii</name>
    <name type="common">Triangle waterfern</name>
    <dbReference type="NCBI Taxonomy" id="49495"/>
    <lineage>
        <taxon>Eukaryota</taxon>
        <taxon>Viridiplantae</taxon>
        <taxon>Streptophyta</taxon>
        <taxon>Embryophyta</taxon>
        <taxon>Tracheophyta</taxon>
        <taxon>Polypodiopsida</taxon>
        <taxon>Polypodiidae</taxon>
        <taxon>Polypodiales</taxon>
        <taxon>Pteridineae</taxon>
        <taxon>Pteridaceae</taxon>
        <taxon>Parkerioideae</taxon>
        <taxon>Ceratopteris</taxon>
    </lineage>
</organism>
<dbReference type="EC" id="2.3.3.13" evidence="4"/>
<evidence type="ECO:0000313" key="13">
    <source>
        <dbReference type="EMBL" id="KAH7424368.1"/>
    </source>
</evidence>
<dbReference type="GO" id="GO:0009098">
    <property type="term" value="P:L-leucine biosynthetic process"/>
    <property type="evidence" value="ECO:0007669"/>
    <property type="project" value="InterPro"/>
</dbReference>
<dbReference type="Pfam" id="PF22617">
    <property type="entry name" value="HCS_D2"/>
    <property type="match status" value="1"/>
</dbReference>
<evidence type="ECO:0000256" key="3">
    <source>
        <dbReference type="ARBA" id="ARBA00006154"/>
    </source>
</evidence>
<dbReference type="EMBL" id="CM035416">
    <property type="protein sequence ID" value="KAH7424368.1"/>
    <property type="molecule type" value="Genomic_DNA"/>
</dbReference>
<comment type="pathway">
    <text evidence="2">Amino-acid biosynthesis; L-isoleucine biosynthesis; 2-oxobutanoate from pyruvate: step 1/3.</text>
</comment>
<dbReference type="InterPro" id="IPR000891">
    <property type="entry name" value="PYR_CT"/>
</dbReference>
<dbReference type="InterPro" id="IPR013785">
    <property type="entry name" value="Aldolase_TIM"/>
</dbReference>
<evidence type="ECO:0000256" key="4">
    <source>
        <dbReference type="ARBA" id="ARBA00012973"/>
    </source>
</evidence>
<reference evidence="13" key="1">
    <citation type="submission" date="2021-08" db="EMBL/GenBank/DDBJ databases">
        <title>WGS assembly of Ceratopteris richardii.</title>
        <authorList>
            <person name="Marchant D.B."/>
            <person name="Chen G."/>
            <person name="Jenkins J."/>
            <person name="Shu S."/>
            <person name="Leebens-Mack J."/>
            <person name="Grimwood J."/>
            <person name="Schmutz J."/>
            <person name="Soltis P."/>
            <person name="Soltis D."/>
            <person name="Chen Z.-H."/>
        </authorList>
    </citation>
    <scope>NUCLEOTIDE SEQUENCE</scope>
    <source>
        <strain evidence="13">Whitten #5841</strain>
        <tissue evidence="13">Leaf</tissue>
    </source>
</reference>
<dbReference type="SUPFAM" id="SSF51569">
    <property type="entry name" value="Aldolase"/>
    <property type="match status" value="1"/>
</dbReference>
<dbReference type="GO" id="GO:0003852">
    <property type="term" value="F:2-isopropylmalate synthase activity"/>
    <property type="evidence" value="ECO:0007669"/>
    <property type="project" value="UniProtKB-EC"/>
</dbReference>
<name>A0A8T2TPJ2_CERRI</name>
<dbReference type="InterPro" id="IPR002034">
    <property type="entry name" value="AIPM/Hcit_synth_CS"/>
</dbReference>
<dbReference type="SUPFAM" id="SSF110921">
    <property type="entry name" value="2-isopropylmalate synthase LeuA, allosteric (dimerisation) domain"/>
    <property type="match status" value="1"/>
</dbReference>
<comment type="catalytic activity">
    <reaction evidence="1">
        <text>3-methyl-2-oxobutanoate + acetyl-CoA + H2O = (2S)-2-isopropylmalate + CoA + H(+)</text>
        <dbReference type="Rhea" id="RHEA:21524"/>
        <dbReference type="ChEBI" id="CHEBI:1178"/>
        <dbReference type="ChEBI" id="CHEBI:11851"/>
        <dbReference type="ChEBI" id="CHEBI:15377"/>
        <dbReference type="ChEBI" id="CHEBI:15378"/>
        <dbReference type="ChEBI" id="CHEBI:57287"/>
        <dbReference type="ChEBI" id="CHEBI:57288"/>
        <dbReference type="EC" id="2.3.3.13"/>
    </reaction>
</comment>
<gene>
    <name evidence="13" type="ORF">KP509_11G004800</name>
</gene>
<evidence type="ECO:0000256" key="6">
    <source>
        <dbReference type="ARBA" id="ARBA00022605"/>
    </source>
</evidence>
<dbReference type="PANTHER" id="PTHR43538">
    <property type="entry name" value="ALPHA-IPM SYNTHASE/HOMOCITRATE SYNTHASE"/>
    <property type="match status" value="1"/>
</dbReference>
<dbReference type="OMA" id="KSWDFHV"/>
<dbReference type="Pfam" id="PF08502">
    <property type="entry name" value="LeuA_dimer"/>
    <property type="match status" value="1"/>
</dbReference>
<dbReference type="GO" id="GO:0009097">
    <property type="term" value="P:isoleucine biosynthetic process"/>
    <property type="evidence" value="ECO:0007669"/>
    <property type="project" value="UniProtKB-KW"/>
</dbReference>
<dbReference type="SMART" id="SM00917">
    <property type="entry name" value="LeuA_dimer"/>
    <property type="match status" value="1"/>
</dbReference>
<dbReference type="EC" id="2.3.3.21" evidence="10"/>
<evidence type="ECO:0000256" key="7">
    <source>
        <dbReference type="ARBA" id="ARBA00022624"/>
    </source>
</evidence>
<sequence>MAASCFQNLNLNNGVLKSELVPSTELLFSTFSAPSRRPRRLNLARVHVQGTCCSAAVVILMQKSYEQLQPVIESVPLQSSLSSDTIKPYISIYDTTLRDGAQMVGISLTLADKLKIARALTELGVGYIEGGWPGSNPKDAEFFSLCKAEIMANKTNTKLAAFGATRRKGITCDEDKNLQSLISSDADVITVVAKAWDEQVIKVIETSLEENLNMISDTVKYLKMQSKEVMVDAEHFFDGYLSNREYAMDCLKTAAKAGADVVVLCDTNGGTMPWIVEEVTREIHKALEPWPSVRIGIHTHNDTDMAVANSLAAVRGGATLVQGCMNGYGERTGNANLVSIIGNLQVKLKYRCIPSSTLSKLASVSSFVAEIAGQLQSPSQPFVGSNAFAHKGGIHVAAIRKMPESYNHMDPTLVGNKMLSVVSELSGRGNILDKAERAGLTIDKNIAGNVLARIKKMELEGCAFEGAGASVDMLIIRRGQHYKRPFQVLEFSVISSNRGTQAQDMNTDNEDYGNCQVNQAIVKVNVNGVDQITASEGIGPVDALSHALRNALEAHYPQLSQIELEDYKVRLLEPATARKGTLSTTRVTIEFTDSKGNKWTTVGAHSSIVEASFRALVDGLEFGIVNCSEEGCST</sequence>
<dbReference type="InterPro" id="IPR054691">
    <property type="entry name" value="LeuA/HCS_post-cat"/>
</dbReference>
<evidence type="ECO:0000313" key="14">
    <source>
        <dbReference type="Proteomes" id="UP000825935"/>
    </source>
</evidence>
<dbReference type="InterPro" id="IPR005675">
    <property type="entry name" value="Citramal_synthase"/>
</dbReference>
<dbReference type="CDD" id="cd07941">
    <property type="entry name" value="DRE_TIM_LeuA3"/>
    <property type="match status" value="1"/>
</dbReference>
<proteinExistence type="inferred from homology"/>
<feature type="domain" description="Pyruvate carboxyltransferase" evidence="12">
    <location>
        <begin position="90"/>
        <end position="359"/>
    </location>
</feature>
<dbReference type="GO" id="GO:0043714">
    <property type="term" value="F:(R)-citramalate synthase activity"/>
    <property type="evidence" value="ECO:0007669"/>
    <property type="project" value="UniProtKB-EC"/>
</dbReference>
<evidence type="ECO:0000256" key="8">
    <source>
        <dbReference type="ARBA" id="ARBA00022679"/>
    </source>
</evidence>
<dbReference type="Gene3D" id="1.10.238.260">
    <property type="match status" value="1"/>
</dbReference>
<evidence type="ECO:0000256" key="9">
    <source>
        <dbReference type="ARBA" id="ARBA00023304"/>
    </source>
</evidence>
<evidence type="ECO:0000256" key="11">
    <source>
        <dbReference type="RuleBase" id="RU003523"/>
    </source>
</evidence>
<evidence type="ECO:0000256" key="10">
    <source>
        <dbReference type="ARBA" id="ARBA00034330"/>
    </source>
</evidence>
<dbReference type="Gene3D" id="3.20.20.70">
    <property type="entry name" value="Aldolase class I"/>
    <property type="match status" value="1"/>
</dbReference>
<dbReference type="NCBIfam" id="TIGR00977">
    <property type="entry name" value="citramal_synth"/>
    <property type="match status" value="1"/>
</dbReference>
<dbReference type="InterPro" id="IPR036230">
    <property type="entry name" value="LeuA_allosteric_dom_sf"/>
</dbReference>
<dbReference type="PANTHER" id="PTHR43538:SF1">
    <property type="entry name" value="(R)-CITRAMALATE SYNTHASE"/>
    <property type="match status" value="1"/>
</dbReference>
<keyword evidence="6" id="KW-0028">Amino-acid biosynthesis</keyword>
<dbReference type="Gene3D" id="3.30.160.270">
    <property type="match status" value="1"/>
</dbReference>
<dbReference type="AlphaFoldDB" id="A0A8T2TPJ2"/>
<evidence type="ECO:0000256" key="1">
    <source>
        <dbReference type="ARBA" id="ARBA00000064"/>
    </source>
</evidence>
<dbReference type="OrthoDB" id="2015253at2759"/>
<keyword evidence="7" id="KW-0412">Isoleucine biosynthesis</keyword>
<comment type="similarity">
    <text evidence="3 11">Belongs to the alpha-IPM synthase/homocitrate synthase family.</text>
</comment>
<dbReference type="PROSITE" id="PS00815">
    <property type="entry name" value="AIPM_HOMOCIT_SYNTH_1"/>
    <property type="match status" value="1"/>
</dbReference>
<dbReference type="Proteomes" id="UP000825935">
    <property type="component" value="Chromosome 11"/>
</dbReference>
<evidence type="ECO:0000256" key="5">
    <source>
        <dbReference type="ARBA" id="ARBA00022325"/>
    </source>
</evidence>
<dbReference type="PROSITE" id="PS50991">
    <property type="entry name" value="PYR_CT"/>
    <property type="match status" value="1"/>
</dbReference>
<keyword evidence="8 11" id="KW-0808">Transferase</keyword>
<keyword evidence="14" id="KW-1185">Reference proteome</keyword>
<evidence type="ECO:0000256" key="2">
    <source>
        <dbReference type="ARBA" id="ARBA00004743"/>
    </source>
</evidence>
<evidence type="ECO:0000259" key="12">
    <source>
        <dbReference type="PROSITE" id="PS50991"/>
    </source>
</evidence>